<keyword evidence="4" id="KW-1185">Reference proteome</keyword>
<feature type="region of interest" description="Disordered" evidence="1">
    <location>
        <begin position="29"/>
        <end position="67"/>
    </location>
</feature>
<dbReference type="Proteomes" id="UP001149163">
    <property type="component" value="Unassembled WGS sequence"/>
</dbReference>
<evidence type="ECO:0000256" key="2">
    <source>
        <dbReference type="SAM" id="SignalP"/>
    </source>
</evidence>
<sequence length="211" mass="22020">MQLTSILAVSTALLAAQVPAQGIHPAVPSLSVWRTPSPSPSPSPTVASDMATPAASSSKVAQSSASHYMAHHSFRPMVKADAQSHSSMRPVASPSSSHSQYIASAATPSPSSQFGTQNQKQHQGLRMPAAQGPVEPAALHGGLAPVDPLMPGSDVAPVLMQKPHGKDEGNSFCMGQCYPSKGDAHCSKPYAWPLYKEANDCWMCCVTAGDF</sequence>
<accession>A0A9W9LKW1</accession>
<feature type="chain" id="PRO_5040956086" evidence="2">
    <location>
        <begin position="23"/>
        <end position="211"/>
    </location>
</feature>
<feature type="compositionally biased region" description="Low complexity" evidence="1">
    <location>
        <begin position="54"/>
        <end position="66"/>
    </location>
</feature>
<feature type="signal peptide" evidence="2">
    <location>
        <begin position="1"/>
        <end position="22"/>
    </location>
</feature>
<dbReference type="EMBL" id="JAPQKN010000004">
    <property type="protein sequence ID" value="KAJ5160741.1"/>
    <property type="molecule type" value="Genomic_DNA"/>
</dbReference>
<reference evidence="3" key="1">
    <citation type="submission" date="2022-11" db="EMBL/GenBank/DDBJ databases">
        <authorList>
            <person name="Petersen C."/>
        </authorList>
    </citation>
    <scope>NUCLEOTIDE SEQUENCE</scope>
    <source>
        <strain evidence="3">IBT 26290</strain>
    </source>
</reference>
<evidence type="ECO:0000313" key="3">
    <source>
        <dbReference type="EMBL" id="KAJ5160741.1"/>
    </source>
</evidence>
<dbReference type="RefSeq" id="XP_056542298.1">
    <property type="nucleotide sequence ID" value="XM_056689869.1"/>
</dbReference>
<proteinExistence type="predicted"/>
<evidence type="ECO:0000313" key="4">
    <source>
        <dbReference type="Proteomes" id="UP001149163"/>
    </source>
</evidence>
<protein>
    <submittedName>
        <fullName evidence="3">Uncharacterized protein</fullName>
    </submittedName>
</protein>
<dbReference type="AlphaFoldDB" id="A0A9W9LKW1"/>
<gene>
    <name evidence="3" type="ORF">N7482_007745</name>
</gene>
<feature type="region of interest" description="Disordered" evidence="1">
    <location>
        <begin position="79"/>
        <end position="130"/>
    </location>
</feature>
<feature type="compositionally biased region" description="Polar residues" evidence="1">
    <location>
        <begin position="100"/>
        <end position="122"/>
    </location>
</feature>
<dbReference type="OrthoDB" id="4352075at2759"/>
<reference evidence="3" key="2">
    <citation type="journal article" date="2023" name="IMA Fungus">
        <title>Comparative genomic study of the Penicillium genus elucidates a diverse pangenome and 15 lateral gene transfer events.</title>
        <authorList>
            <person name="Petersen C."/>
            <person name="Sorensen T."/>
            <person name="Nielsen M.R."/>
            <person name="Sondergaard T.E."/>
            <person name="Sorensen J.L."/>
            <person name="Fitzpatrick D.A."/>
            <person name="Frisvad J.C."/>
            <person name="Nielsen K.L."/>
        </authorList>
    </citation>
    <scope>NUCLEOTIDE SEQUENCE</scope>
    <source>
        <strain evidence="3">IBT 26290</strain>
    </source>
</reference>
<feature type="compositionally biased region" description="Low complexity" evidence="1">
    <location>
        <begin position="84"/>
        <end position="99"/>
    </location>
</feature>
<dbReference type="GeneID" id="81429045"/>
<comment type="caution">
    <text evidence="3">The sequence shown here is derived from an EMBL/GenBank/DDBJ whole genome shotgun (WGS) entry which is preliminary data.</text>
</comment>
<name>A0A9W9LKW1_9EURO</name>
<organism evidence="3 4">
    <name type="scientific">Penicillium canariense</name>
    <dbReference type="NCBI Taxonomy" id="189055"/>
    <lineage>
        <taxon>Eukaryota</taxon>
        <taxon>Fungi</taxon>
        <taxon>Dikarya</taxon>
        <taxon>Ascomycota</taxon>
        <taxon>Pezizomycotina</taxon>
        <taxon>Eurotiomycetes</taxon>
        <taxon>Eurotiomycetidae</taxon>
        <taxon>Eurotiales</taxon>
        <taxon>Aspergillaceae</taxon>
        <taxon>Penicillium</taxon>
    </lineage>
</organism>
<evidence type="ECO:0000256" key="1">
    <source>
        <dbReference type="SAM" id="MobiDB-lite"/>
    </source>
</evidence>
<keyword evidence="2" id="KW-0732">Signal</keyword>